<evidence type="ECO:0000256" key="2">
    <source>
        <dbReference type="ARBA" id="ARBA00023002"/>
    </source>
</evidence>
<dbReference type="PANTHER" id="PTHR24322">
    <property type="entry name" value="PKSB"/>
    <property type="match status" value="1"/>
</dbReference>
<dbReference type="NCBIfam" id="NF005878">
    <property type="entry name" value="PRK07825.1"/>
    <property type="match status" value="1"/>
</dbReference>
<evidence type="ECO:0000313" key="4">
    <source>
        <dbReference type="EMBL" id="CAB4335137.1"/>
    </source>
</evidence>
<accession>A0A6J5Z1Q5</accession>
<dbReference type="InterPro" id="IPR002347">
    <property type="entry name" value="SDR_fam"/>
</dbReference>
<dbReference type="Pfam" id="PF00106">
    <property type="entry name" value="adh_short"/>
    <property type="match status" value="1"/>
</dbReference>
<sequence>MAKQDRNLVGQIVAITGGARGIGKSTAQTLARAGMKVAIGDLDGPLAAQTAEEIGAGTIGLQLDVTDYDSFAAFVGTVEDQLGPIDVIINNAGIMQLGPYLDEDMATTKRMIDINIYGVDYGCRLTIPSMVARGHGHVVNIASAAGKAGYAHGATYCGTKHYVVGMSEAIRSELRGTGVEVSCVMPVAVQTELGGGLSETRAVKQAQPQDVADEILSALRQPRFDVFVPRSVGPLNQVMSVMGRGPREALGRALKADKVLSTADHGARRDYELRAARSAPAITPGESAESKSEDSD</sequence>
<dbReference type="SUPFAM" id="SSF51735">
    <property type="entry name" value="NAD(P)-binding Rossmann-fold domains"/>
    <property type="match status" value="1"/>
</dbReference>
<reference evidence="4" key="1">
    <citation type="submission" date="2020-05" db="EMBL/GenBank/DDBJ databases">
        <authorList>
            <person name="Chiriac C."/>
            <person name="Salcher M."/>
            <person name="Ghai R."/>
            <person name="Kavagutti S V."/>
        </authorList>
    </citation>
    <scope>NUCLEOTIDE SEQUENCE</scope>
</reference>
<evidence type="ECO:0000256" key="1">
    <source>
        <dbReference type="ARBA" id="ARBA00006484"/>
    </source>
</evidence>
<comment type="similarity">
    <text evidence="1">Belongs to the short-chain dehydrogenases/reductases (SDR) family.</text>
</comment>
<feature type="compositionally biased region" description="Basic and acidic residues" evidence="3">
    <location>
        <begin position="265"/>
        <end position="275"/>
    </location>
</feature>
<dbReference type="PROSITE" id="PS00061">
    <property type="entry name" value="ADH_SHORT"/>
    <property type="match status" value="1"/>
</dbReference>
<organism evidence="4">
    <name type="scientific">freshwater metagenome</name>
    <dbReference type="NCBI Taxonomy" id="449393"/>
    <lineage>
        <taxon>unclassified sequences</taxon>
        <taxon>metagenomes</taxon>
        <taxon>ecological metagenomes</taxon>
    </lineage>
</organism>
<dbReference type="EMBL" id="CAESAN010000005">
    <property type="protein sequence ID" value="CAB4335137.1"/>
    <property type="molecule type" value="Genomic_DNA"/>
</dbReference>
<protein>
    <submittedName>
        <fullName evidence="4">Unannotated protein</fullName>
    </submittedName>
</protein>
<dbReference type="InterPro" id="IPR020904">
    <property type="entry name" value="Sc_DH/Rdtase_CS"/>
</dbReference>
<dbReference type="PRINTS" id="PR00081">
    <property type="entry name" value="GDHRDH"/>
</dbReference>
<dbReference type="AlphaFoldDB" id="A0A6J5Z1Q5"/>
<dbReference type="CDD" id="cd05233">
    <property type="entry name" value="SDR_c"/>
    <property type="match status" value="1"/>
</dbReference>
<dbReference type="InterPro" id="IPR036291">
    <property type="entry name" value="NAD(P)-bd_dom_sf"/>
</dbReference>
<dbReference type="Gene3D" id="3.40.50.720">
    <property type="entry name" value="NAD(P)-binding Rossmann-like Domain"/>
    <property type="match status" value="1"/>
</dbReference>
<keyword evidence="2" id="KW-0560">Oxidoreductase</keyword>
<evidence type="ECO:0000256" key="3">
    <source>
        <dbReference type="SAM" id="MobiDB-lite"/>
    </source>
</evidence>
<proteinExistence type="inferred from homology"/>
<dbReference type="PRINTS" id="PR00080">
    <property type="entry name" value="SDRFAMILY"/>
</dbReference>
<name>A0A6J5Z1Q5_9ZZZZ</name>
<dbReference type="GO" id="GO:0016616">
    <property type="term" value="F:oxidoreductase activity, acting on the CH-OH group of donors, NAD or NADP as acceptor"/>
    <property type="evidence" value="ECO:0007669"/>
    <property type="project" value="TreeGrafter"/>
</dbReference>
<feature type="region of interest" description="Disordered" evidence="3">
    <location>
        <begin position="265"/>
        <end position="296"/>
    </location>
</feature>
<dbReference type="PANTHER" id="PTHR24322:SF736">
    <property type="entry name" value="RETINOL DEHYDROGENASE 10"/>
    <property type="match status" value="1"/>
</dbReference>
<gene>
    <name evidence="4" type="ORF">UFOPK3547_00118</name>
</gene>